<proteinExistence type="predicted"/>
<dbReference type="HOGENOM" id="CLU_1690642_0_0_4"/>
<keyword evidence="7" id="KW-1185">Reference proteome</keyword>
<evidence type="ECO:0000259" key="5">
    <source>
        <dbReference type="PROSITE" id="PS51379"/>
    </source>
</evidence>
<dbReference type="GO" id="GO:0051539">
    <property type="term" value="F:4 iron, 4 sulfur cluster binding"/>
    <property type="evidence" value="ECO:0007669"/>
    <property type="project" value="UniProtKB-KW"/>
</dbReference>
<name>H3KEH6_9BURK</name>
<dbReference type="SUPFAM" id="SSF54862">
    <property type="entry name" value="4Fe-4S ferredoxins"/>
    <property type="match status" value="1"/>
</dbReference>
<dbReference type="PROSITE" id="PS00198">
    <property type="entry name" value="4FE4S_FER_1"/>
    <property type="match status" value="1"/>
</dbReference>
<dbReference type="OrthoDB" id="9816402at2"/>
<dbReference type="Gene3D" id="3.30.70.20">
    <property type="match status" value="2"/>
</dbReference>
<dbReference type="GO" id="GO:0046872">
    <property type="term" value="F:metal ion binding"/>
    <property type="evidence" value="ECO:0007669"/>
    <property type="project" value="UniProtKB-KW"/>
</dbReference>
<evidence type="ECO:0000313" key="6">
    <source>
        <dbReference type="EMBL" id="EHY31496.1"/>
    </source>
</evidence>
<reference evidence="6 7" key="1">
    <citation type="submission" date="2011-11" db="EMBL/GenBank/DDBJ databases">
        <authorList>
            <person name="Weinstock G."/>
            <person name="Sodergren E."/>
            <person name="Clifton S."/>
            <person name="Fulton L."/>
            <person name="Fulton B."/>
            <person name="Courtney L."/>
            <person name="Fronick C."/>
            <person name="Harrison M."/>
            <person name="Strong C."/>
            <person name="Farmer C."/>
            <person name="Delahaunty K."/>
            <person name="Markovic C."/>
            <person name="Hall O."/>
            <person name="Minx P."/>
            <person name="Tomlinson C."/>
            <person name="Mitreva M."/>
            <person name="Hou S."/>
            <person name="Chen J."/>
            <person name="Wollam A."/>
            <person name="Pepin K.H."/>
            <person name="Johnson M."/>
            <person name="Bhonagiri V."/>
            <person name="Zhang X."/>
            <person name="Suruliraj S."/>
            <person name="Warren W."/>
            <person name="Chinwalla A."/>
            <person name="Mardis E.R."/>
            <person name="Wilson R.K."/>
        </authorList>
    </citation>
    <scope>NUCLEOTIDE SEQUENCE [LARGE SCALE GENOMIC DNA]</scope>
    <source>
        <strain evidence="6 7">YIT 11816</strain>
    </source>
</reference>
<dbReference type="PROSITE" id="PS51379">
    <property type="entry name" value="4FE4S_FER_2"/>
    <property type="match status" value="2"/>
</dbReference>
<dbReference type="InterPro" id="IPR017900">
    <property type="entry name" value="4Fe4S_Fe_S_CS"/>
</dbReference>
<feature type="domain" description="4Fe-4S ferredoxin-type" evidence="5">
    <location>
        <begin position="100"/>
        <end position="129"/>
    </location>
</feature>
<dbReference type="Pfam" id="PF13187">
    <property type="entry name" value="Fer4_9"/>
    <property type="match status" value="1"/>
</dbReference>
<dbReference type="EMBL" id="AFBQ01000154">
    <property type="protein sequence ID" value="EHY31496.1"/>
    <property type="molecule type" value="Genomic_DNA"/>
</dbReference>
<evidence type="ECO:0000256" key="2">
    <source>
        <dbReference type="ARBA" id="ARBA00022723"/>
    </source>
</evidence>
<keyword evidence="4" id="KW-0411">Iron-sulfur</keyword>
<dbReference type="InterPro" id="IPR050572">
    <property type="entry name" value="Fe-S_Ferredoxin"/>
</dbReference>
<evidence type="ECO:0000256" key="4">
    <source>
        <dbReference type="ARBA" id="ARBA00023014"/>
    </source>
</evidence>
<keyword evidence="1" id="KW-0004">4Fe-4S</keyword>
<feature type="non-terminal residue" evidence="6">
    <location>
        <position position="1"/>
    </location>
</feature>
<evidence type="ECO:0000313" key="7">
    <source>
        <dbReference type="Proteomes" id="UP000004956"/>
    </source>
</evidence>
<feature type="domain" description="4Fe-4S ferredoxin-type" evidence="5">
    <location>
        <begin position="71"/>
        <end position="98"/>
    </location>
</feature>
<dbReference type="Proteomes" id="UP000004956">
    <property type="component" value="Unassembled WGS sequence"/>
</dbReference>
<organism evidence="6 7">
    <name type="scientific">Sutterella parvirubra YIT 11816</name>
    <dbReference type="NCBI Taxonomy" id="762967"/>
    <lineage>
        <taxon>Bacteria</taxon>
        <taxon>Pseudomonadati</taxon>
        <taxon>Pseudomonadota</taxon>
        <taxon>Betaproteobacteria</taxon>
        <taxon>Burkholderiales</taxon>
        <taxon>Sutterellaceae</taxon>
        <taxon>Sutterella</taxon>
    </lineage>
</organism>
<protein>
    <submittedName>
        <fullName evidence="6">4Fe-4S binding domain protein</fullName>
    </submittedName>
</protein>
<dbReference type="AlphaFoldDB" id="H3KEH6"/>
<dbReference type="InterPro" id="IPR017896">
    <property type="entry name" value="4Fe4S_Fe-S-bd"/>
</dbReference>
<sequence>GFTVAGAGAFIAEHSQNRELGRGRPDTNDRAEAGRFAEAVLRKVLAAEEASTLPVTVPGEGDYKPYGAVKAVPVVAHPERCQQCGDCAEKCPVGIIDPLSFAVTDPASCIGCRACTAACPDGARDLPEPGRTMIAEFMAKLLATQGAPKPNLILL</sequence>
<dbReference type="PANTHER" id="PTHR43687:SF1">
    <property type="entry name" value="FERREDOXIN III"/>
    <property type="match status" value="1"/>
</dbReference>
<evidence type="ECO:0000256" key="3">
    <source>
        <dbReference type="ARBA" id="ARBA00023004"/>
    </source>
</evidence>
<keyword evidence="2" id="KW-0479">Metal-binding</keyword>
<gene>
    <name evidence="6" type="ORF">HMPREF9440_01140</name>
</gene>
<keyword evidence="3" id="KW-0408">Iron</keyword>
<dbReference type="PATRIC" id="fig|762967.3.peg.901"/>
<accession>H3KEH6</accession>
<comment type="caution">
    <text evidence="6">The sequence shown here is derived from an EMBL/GenBank/DDBJ whole genome shotgun (WGS) entry which is preliminary data.</text>
</comment>
<dbReference type="PANTHER" id="PTHR43687">
    <property type="entry name" value="ADENYLYLSULFATE REDUCTASE, BETA SUBUNIT"/>
    <property type="match status" value="1"/>
</dbReference>
<evidence type="ECO:0000256" key="1">
    <source>
        <dbReference type="ARBA" id="ARBA00022485"/>
    </source>
</evidence>
<dbReference type="RefSeq" id="WP_008541964.1">
    <property type="nucleotide sequence ID" value="NZ_JH604946.1"/>
</dbReference>